<evidence type="ECO:0000256" key="1">
    <source>
        <dbReference type="ARBA" id="ARBA00004418"/>
    </source>
</evidence>
<evidence type="ECO:0000313" key="4">
    <source>
        <dbReference type="EMBL" id="RDE05266.1"/>
    </source>
</evidence>
<dbReference type="InterPro" id="IPR000914">
    <property type="entry name" value="SBP_5_dom"/>
</dbReference>
<accession>A0A369VSA1</accession>
<sequence>MVRVLALACLLLLIGGCDRRRDAGAVVVSAPGAARLIDFGRVPTDPAARLFTDATAQGLVRFDAAGGIEPGLAERWIVTDEGTSYIFRLREANWSDGSPVTAAQIVSILRRRVSAGERNPLKPFLTAIDEIVEMTPEVIEVRLLRPRPDLLKLFAQPELALVRLARPSGSGPFRDAPSARSAVLLRPVPDRNRDPDAQAPDARDDVRLVGERTAKGLARFAAGRSDMVTGGTFADYPLVAAAAIAPANQRLDPAVGLFGLAIAERTGFLADPAGRSAIAAAFNRPALAAAFTSDWQVADQILPDQLDSAALPARGDWAALSTDDRLAAAQTRVAAWLTAQGPITLRIALPDGPGATVLFGSLARDLRQIGIASIRVPVDAAADLRLVDAVAPYDSARWYLATACQPCSPEAEAALVAARDAPSLAERGRRIAEADAALAADGAFIPLARPLRWSVVALRLRAWQPNARAWHPLNRLRGTPN</sequence>
<proteinExistence type="inferred from homology"/>
<dbReference type="Pfam" id="PF00496">
    <property type="entry name" value="SBP_bac_5"/>
    <property type="match status" value="1"/>
</dbReference>
<dbReference type="OrthoDB" id="9803988at2"/>
<comment type="subcellular location">
    <subcellularLocation>
        <location evidence="1">Periplasm</location>
    </subcellularLocation>
</comment>
<dbReference type="RefSeq" id="WP_114687337.1">
    <property type="nucleotide sequence ID" value="NZ_QQNB01000002.1"/>
</dbReference>
<dbReference type="PANTHER" id="PTHR30290">
    <property type="entry name" value="PERIPLASMIC BINDING COMPONENT OF ABC TRANSPORTER"/>
    <property type="match status" value="1"/>
</dbReference>
<dbReference type="Gene3D" id="3.90.76.10">
    <property type="entry name" value="Dipeptide-binding Protein, Domain 1"/>
    <property type="match status" value="1"/>
</dbReference>
<comment type="caution">
    <text evidence="4">The sequence shown here is derived from an EMBL/GenBank/DDBJ whole genome shotgun (WGS) entry which is preliminary data.</text>
</comment>
<feature type="domain" description="Solute-binding protein family 5" evidence="3">
    <location>
        <begin position="68"/>
        <end position="372"/>
    </location>
</feature>
<dbReference type="PROSITE" id="PS51257">
    <property type="entry name" value="PROKAR_LIPOPROTEIN"/>
    <property type="match status" value="1"/>
</dbReference>
<dbReference type="GO" id="GO:0015833">
    <property type="term" value="P:peptide transport"/>
    <property type="evidence" value="ECO:0007669"/>
    <property type="project" value="TreeGrafter"/>
</dbReference>
<dbReference type="AlphaFoldDB" id="A0A369VSA1"/>
<dbReference type="PANTHER" id="PTHR30290:SF65">
    <property type="entry name" value="MONOACYL PHOSPHATIDYLINOSITOL TETRAMANNOSIDE-BINDING PROTEIN LPQW-RELATED"/>
    <property type="match status" value="1"/>
</dbReference>
<dbReference type="GO" id="GO:1904680">
    <property type="term" value="F:peptide transmembrane transporter activity"/>
    <property type="evidence" value="ECO:0007669"/>
    <property type="project" value="TreeGrafter"/>
</dbReference>
<evidence type="ECO:0000256" key="2">
    <source>
        <dbReference type="ARBA" id="ARBA00005695"/>
    </source>
</evidence>
<comment type="similarity">
    <text evidence="2">Belongs to the bacterial solute-binding protein 5 family.</text>
</comment>
<reference evidence="4 5" key="1">
    <citation type="submission" date="2018-07" db="EMBL/GenBank/DDBJ databases">
        <title>a novel species of Sphingomonas isolated from the rhizosphere soil of Araceae plant.</title>
        <authorList>
            <person name="Zhiyong W."/>
            <person name="Qinglan Z."/>
            <person name="Zhiwei F."/>
            <person name="Ding X."/>
            <person name="Gejiao W."/>
            <person name="Shixue Z."/>
        </authorList>
    </citation>
    <scope>NUCLEOTIDE SEQUENCE [LARGE SCALE GENOMIC DNA]</scope>
    <source>
        <strain evidence="4 5">WZY 27</strain>
    </source>
</reference>
<name>A0A369VSA1_9SPHN</name>
<dbReference type="EMBL" id="QQNB01000002">
    <property type="protein sequence ID" value="RDE05266.1"/>
    <property type="molecule type" value="Genomic_DNA"/>
</dbReference>
<dbReference type="SUPFAM" id="SSF53850">
    <property type="entry name" value="Periplasmic binding protein-like II"/>
    <property type="match status" value="1"/>
</dbReference>
<keyword evidence="5" id="KW-1185">Reference proteome</keyword>
<organism evidence="4 5">
    <name type="scientific">Sphingomonas aracearum</name>
    <dbReference type="NCBI Taxonomy" id="2283317"/>
    <lineage>
        <taxon>Bacteria</taxon>
        <taxon>Pseudomonadati</taxon>
        <taxon>Pseudomonadota</taxon>
        <taxon>Alphaproteobacteria</taxon>
        <taxon>Sphingomonadales</taxon>
        <taxon>Sphingomonadaceae</taxon>
        <taxon>Sphingomonas</taxon>
    </lineage>
</organism>
<dbReference type="Proteomes" id="UP000253918">
    <property type="component" value="Unassembled WGS sequence"/>
</dbReference>
<protein>
    <submittedName>
        <fullName evidence="4">ABC transporter substrate-binding protein</fullName>
    </submittedName>
</protein>
<gene>
    <name evidence="4" type="ORF">DVW87_08315</name>
</gene>
<evidence type="ECO:0000313" key="5">
    <source>
        <dbReference type="Proteomes" id="UP000253918"/>
    </source>
</evidence>
<dbReference type="InterPro" id="IPR039424">
    <property type="entry name" value="SBP_5"/>
</dbReference>
<evidence type="ECO:0000259" key="3">
    <source>
        <dbReference type="Pfam" id="PF00496"/>
    </source>
</evidence>
<dbReference type="Gene3D" id="3.10.105.10">
    <property type="entry name" value="Dipeptide-binding Protein, Domain 3"/>
    <property type="match status" value="1"/>
</dbReference>